<gene>
    <name evidence="1" type="ORF">EI684_05100</name>
</gene>
<evidence type="ECO:0000313" key="2">
    <source>
        <dbReference type="Proteomes" id="UP000280307"/>
    </source>
</evidence>
<dbReference type="AlphaFoldDB" id="A0A426U5N7"/>
<organism evidence="1 2">
    <name type="scientific">Candidatus Viridilinea halotolerans</name>
    <dbReference type="NCBI Taxonomy" id="2491704"/>
    <lineage>
        <taxon>Bacteria</taxon>
        <taxon>Bacillati</taxon>
        <taxon>Chloroflexota</taxon>
        <taxon>Chloroflexia</taxon>
        <taxon>Chloroflexales</taxon>
        <taxon>Chloroflexineae</taxon>
        <taxon>Oscillochloridaceae</taxon>
        <taxon>Candidatus Viridilinea</taxon>
    </lineage>
</organism>
<name>A0A426U5N7_9CHLR</name>
<protein>
    <submittedName>
        <fullName evidence="1">Uncharacterized protein</fullName>
    </submittedName>
</protein>
<accession>A0A426U5N7</accession>
<sequence>MNPDETFTFLDVAFVAVLPASGESPAWQPKLEVTDRALNGTDRMERSIRSRTWMLELELWIEPRATAAAEFATLLAAYAQATVGDLTFPGETPAAPVAAMLTACEVRPQRGGVDGYRGKATFTAPGGLV</sequence>
<proteinExistence type="predicted"/>
<dbReference type="Proteomes" id="UP000280307">
    <property type="component" value="Unassembled WGS sequence"/>
</dbReference>
<dbReference type="EMBL" id="RSAS01000200">
    <property type="protein sequence ID" value="RRR75281.1"/>
    <property type="molecule type" value="Genomic_DNA"/>
</dbReference>
<comment type="caution">
    <text evidence="1">The sequence shown here is derived from an EMBL/GenBank/DDBJ whole genome shotgun (WGS) entry which is preliminary data.</text>
</comment>
<reference evidence="1 2" key="1">
    <citation type="submission" date="2018-12" db="EMBL/GenBank/DDBJ databases">
        <title>Genome Sequence of Candidatus Viridilinea halotolerans isolated from saline sulfide-rich spring.</title>
        <authorList>
            <person name="Grouzdev D.S."/>
            <person name="Burganskaya E.I."/>
            <person name="Krutkina M.S."/>
            <person name="Sukhacheva M.V."/>
            <person name="Gorlenko V.M."/>
        </authorList>
    </citation>
    <scope>NUCLEOTIDE SEQUENCE [LARGE SCALE GENOMIC DNA]</scope>
    <source>
        <strain evidence="1">Chok-6</strain>
    </source>
</reference>
<evidence type="ECO:0000313" key="1">
    <source>
        <dbReference type="EMBL" id="RRR75281.1"/>
    </source>
</evidence>